<dbReference type="CDD" id="cd00175">
    <property type="entry name" value="SNc"/>
    <property type="match status" value="1"/>
</dbReference>
<evidence type="ECO:0000256" key="5">
    <source>
        <dbReference type="SAM" id="SignalP"/>
    </source>
</evidence>
<evidence type="ECO:0000313" key="8">
    <source>
        <dbReference type="Proteomes" id="UP001595752"/>
    </source>
</evidence>
<keyword evidence="2" id="KW-0255">Endonuclease</keyword>
<dbReference type="RefSeq" id="WP_377918499.1">
    <property type="nucleotide sequence ID" value="NZ_JBHRZT010000072.1"/>
</dbReference>
<dbReference type="PROSITE" id="PS51257">
    <property type="entry name" value="PROKAR_LIPOPROTEIN"/>
    <property type="match status" value="1"/>
</dbReference>
<keyword evidence="5" id="KW-0732">Signal</keyword>
<organism evidence="7 8">
    <name type="scientific">Bacillus songklensis</name>
    <dbReference type="NCBI Taxonomy" id="1069116"/>
    <lineage>
        <taxon>Bacteria</taxon>
        <taxon>Bacillati</taxon>
        <taxon>Bacillota</taxon>
        <taxon>Bacilli</taxon>
        <taxon>Bacillales</taxon>
        <taxon>Bacillaceae</taxon>
        <taxon>Bacillus</taxon>
    </lineage>
</organism>
<feature type="domain" description="TNase-like" evidence="6">
    <location>
        <begin position="83"/>
        <end position="214"/>
    </location>
</feature>
<dbReference type="Proteomes" id="UP001595752">
    <property type="component" value="Unassembled WGS sequence"/>
</dbReference>
<evidence type="ECO:0000256" key="4">
    <source>
        <dbReference type="SAM" id="MobiDB-lite"/>
    </source>
</evidence>
<feature type="signal peptide" evidence="5">
    <location>
        <begin position="1"/>
        <end position="23"/>
    </location>
</feature>
<evidence type="ECO:0000256" key="3">
    <source>
        <dbReference type="ARBA" id="ARBA00022801"/>
    </source>
</evidence>
<comment type="caution">
    <text evidence="7">The sequence shown here is derived from an EMBL/GenBank/DDBJ whole genome shotgun (WGS) entry which is preliminary data.</text>
</comment>
<feature type="chain" id="PRO_5045180389" evidence="5">
    <location>
        <begin position="24"/>
        <end position="330"/>
    </location>
</feature>
<accession>A0ABV8BA81</accession>
<dbReference type="EMBL" id="JBHRZT010000072">
    <property type="protein sequence ID" value="MFC3886131.1"/>
    <property type="molecule type" value="Genomic_DNA"/>
</dbReference>
<dbReference type="InterPro" id="IPR016071">
    <property type="entry name" value="Staphylococal_nuclease_OB-fold"/>
</dbReference>
<dbReference type="PROSITE" id="PS01284">
    <property type="entry name" value="TNASE_2"/>
    <property type="match status" value="1"/>
</dbReference>
<evidence type="ECO:0000256" key="1">
    <source>
        <dbReference type="ARBA" id="ARBA00022722"/>
    </source>
</evidence>
<dbReference type="PANTHER" id="PTHR12302:SF3">
    <property type="entry name" value="SERINE_THREONINE-PROTEIN KINASE 31"/>
    <property type="match status" value="1"/>
</dbReference>
<sequence length="330" mass="35998">MKIGCKLLISITMTIFLSLGLTACNSSDINNRNNTDSNSKEITETATTQSNNTTTSQTNVANSNQETHSTADKHQLTNPNGVALIPAMVTNVIDGDTLDVKINGKTERVRLVLVDTPETKHPNKPVQPFGPEASELTKNTLLGKQVGLEKDISERDRYGRILAYVWVDGKMHNEALIEKGLGRVAVFPPDTKYVDEFREKQRQAQEKAIGIWSIENYVQENGFQSSSSSAPAASKQSNTTTASQPSQSQPVASAPSANTLSNTGTHRPFQNDPSDDVERNTSCAGKIKGNTNSKIYHVPGGAYYDKTVDNITWFCSEAEAQAAGYRKSKR</sequence>
<dbReference type="SUPFAM" id="SSF57884">
    <property type="entry name" value="Ada DNA repair protein, N-terminal domain (N-Ada 10)"/>
    <property type="match status" value="1"/>
</dbReference>
<protein>
    <submittedName>
        <fullName evidence="7">Thermonuclease family protein</fullName>
    </submittedName>
</protein>
<dbReference type="PROSITE" id="PS50830">
    <property type="entry name" value="TNASE_3"/>
    <property type="match status" value="1"/>
</dbReference>
<proteinExistence type="predicted"/>
<evidence type="ECO:0000256" key="2">
    <source>
        <dbReference type="ARBA" id="ARBA00022759"/>
    </source>
</evidence>
<gene>
    <name evidence="7" type="ORF">ACFOU2_22655</name>
</gene>
<feature type="region of interest" description="Disordered" evidence="4">
    <location>
        <begin position="223"/>
        <end position="291"/>
    </location>
</feature>
<dbReference type="Gene3D" id="3.40.10.10">
    <property type="entry name" value="DNA Methylphosphotriester Repair Domain"/>
    <property type="match status" value="1"/>
</dbReference>
<keyword evidence="1" id="KW-0540">Nuclease</keyword>
<feature type="compositionally biased region" description="Low complexity" evidence="4">
    <location>
        <begin position="225"/>
        <end position="257"/>
    </location>
</feature>
<dbReference type="Pfam" id="PF00565">
    <property type="entry name" value="SNase"/>
    <property type="match status" value="1"/>
</dbReference>
<evidence type="ECO:0000259" key="6">
    <source>
        <dbReference type="PROSITE" id="PS50830"/>
    </source>
</evidence>
<keyword evidence="3" id="KW-0378">Hydrolase</keyword>
<dbReference type="InterPro" id="IPR035437">
    <property type="entry name" value="SNase_OB-fold_sf"/>
</dbReference>
<reference evidence="8" key="1">
    <citation type="journal article" date="2019" name="Int. J. Syst. Evol. Microbiol.">
        <title>The Global Catalogue of Microorganisms (GCM) 10K type strain sequencing project: providing services to taxonomists for standard genome sequencing and annotation.</title>
        <authorList>
            <consortium name="The Broad Institute Genomics Platform"/>
            <consortium name="The Broad Institute Genome Sequencing Center for Infectious Disease"/>
            <person name="Wu L."/>
            <person name="Ma J."/>
        </authorList>
    </citation>
    <scope>NUCLEOTIDE SEQUENCE [LARGE SCALE GENOMIC DNA]</scope>
    <source>
        <strain evidence="8">CCUG 61889</strain>
    </source>
</reference>
<keyword evidence="8" id="KW-1185">Reference proteome</keyword>
<dbReference type="InterPro" id="IPR035451">
    <property type="entry name" value="Ada-like_dom_sf"/>
</dbReference>
<dbReference type="SMART" id="SM00318">
    <property type="entry name" value="SNc"/>
    <property type="match status" value="1"/>
</dbReference>
<dbReference type="PANTHER" id="PTHR12302">
    <property type="entry name" value="EBNA2 BINDING PROTEIN P100"/>
    <property type="match status" value="1"/>
</dbReference>
<feature type="compositionally biased region" description="Low complexity" evidence="4">
    <location>
        <begin position="45"/>
        <end position="65"/>
    </location>
</feature>
<feature type="region of interest" description="Disordered" evidence="4">
    <location>
        <begin position="27"/>
        <end position="78"/>
    </location>
</feature>
<dbReference type="Gene3D" id="2.40.50.90">
    <property type="match status" value="1"/>
</dbReference>
<feature type="compositionally biased region" description="Polar residues" evidence="4">
    <location>
        <begin position="27"/>
        <end position="37"/>
    </location>
</feature>
<name>A0ABV8BA81_9BACI</name>
<dbReference type="SUPFAM" id="SSF50199">
    <property type="entry name" value="Staphylococcal nuclease"/>
    <property type="match status" value="1"/>
</dbReference>
<evidence type="ECO:0000313" key="7">
    <source>
        <dbReference type="EMBL" id="MFC3886131.1"/>
    </source>
</evidence>
<dbReference type="InterPro" id="IPR002071">
    <property type="entry name" value="Thermonucl_AS"/>
</dbReference>
<dbReference type="PROSITE" id="PS01123">
    <property type="entry name" value="TNASE_1"/>
    <property type="match status" value="1"/>
</dbReference>